<reference evidence="1" key="1">
    <citation type="submission" date="2018-06" db="EMBL/GenBank/DDBJ databases">
        <authorList>
            <consortium name="GenomeTrakr network: Whole genome sequencing for foodborne pathogen traceback"/>
        </authorList>
    </citation>
    <scope>NUCLEOTIDE SEQUENCE</scope>
    <source>
        <strain evidence="1">FSIS21821739</strain>
    </source>
</reference>
<name>A0A604DM53_SALEN</name>
<protein>
    <submittedName>
        <fullName evidence="1">Pili assembly chaperone protein SafB</fullName>
    </submittedName>
</protein>
<proteinExistence type="predicted"/>
<organism evidence="1">
    <name type="scientific">Salmonella enteritidis</name>
    <dbReference type="NCBI Taxonomy" id="149539"/>
    <lineage>
        <taxon>Bacteria</taxon>
        <taxon>Pseudomonadati</taxon>
        <taxon>Pseudomonadota</taxon>
        <taxon>Gammaproteobacteria</taxon>
        <taxon>Enterobacterales</taxon>
        <taxon>Enterobacteriaceae</taxon>
        <taxon>Salmonella</taxon>
    </lineage>
</organism>
<dbReference type="EMBL" id="AAKOWX010000096">
    <property type="protein sequence ID" value="ECU1044527.1"/>
    <property type="molecule type" value="Genomic_DNA"/>
</dbReference>
<evidence type="ECO:0000313" key="1">
    <source>
        <dbReference type="EMBL" id="ECU1044527.1"/>
    </source>
</evidence>
<gene>
    <name evidence="1" type="ORF">DM648_23455</name>
</gene>
<comment type="caution">
    <text evidence="1">The sequence shown here is derived from an EMBL/GenBank/DDBJ whole genome shotgun (WGS) entry which is preliminary data.</text>
</comment>
<sequence>MAPCLRRNTHQVFYFSFTIFDMKTINFVL</sequence>
<feature type="non-terminal residue" evidence="1">
    <location>
        <position position="29"/>
    </location>
</feature>
<dbReference type="AlphaFoldDB" id="A0A604DM53"/>
<accession>A0A604DM53</accession>